<reference evidence="1 2" key="1">
    <citation type="journal article" date="2019" name="Nat. Ecol. Evol.">
        <title>Megaphylogeny resolves global patterns of mushroom evolution.</title>
        <authorList>
            <person name="Varga T."/>
            <person name="Krizsan K."/>
            <person name="Foldi C."/>
            <person name="Dima B."/>
            <person name="Sanchez-Garcia M."/>
            <person name="Sanchez-Ramirez S."/>
            <person name="Szollosi G.J."/>
            <person name="Szarkandi J.G."/>
            <person name="Papp V."/>
            <person name="Albert L."/>
            <person name="Andreopoulos W."/>
            <person name="Angelini C."/>
            <person name="Antonin V."/>
            <person name="Barry K.W."/>
            <person name="Bougher N.L."/>
            <person name="Buchanan P."/>
            <person name="Buyck B."/>
            <person name="Bense V."/>
            <person name="Catcheside P."/>
            <person name="Chovatia M."/>
            <person name="Cooper J."/>
            <person name="Damon W."/>
            <person name="Desjardin D."/>
            <person name="Finy P."/>
            <person name="Geml J."/>
            <person name="Haridas S."/>
            <person name="Hughes K."/>
            <person name="Justo A."/>
            <person name="Karasinski D."/>
            <person name="Kautmanova I."/>
            <person name="Kiss B."/>
            <person name="Kocsube S."/>
            <person name="Kotiranta H."/>
            <person name="LaButti K.M."/>
            <person name="Lechner B.E."/>
            <person name="Liimatainen K."/>
            <person name="Lipzen A."/>
            <person name="Lukacs Z."/>
            <person name="Mihaltcheva S."/>
            <person name="Morgado L.N."/>
            <person name="Niskanen T."/>
            <person name="Noordeloos M.E."/>
            <person name="Ohm R.A."/>
            <person name="Ortiz-Santana B."/>
            <person name="Ovrebo C."/>
            <person name="Racz N."/>
            <person name="Riley R."/>
            <person name="Savchenko A."/>
            <person name="Shiryaev A."/>
            <person name="Soop K."/>
            <person name="Spirin V."/>
            <person name="Szebenyi C."/>
            <person name="Tomsovsky M."/>
            <person name="Tulloss R.E."/>
            <person name="Uehling J."/>
            <person name="Grigoriev I.V."/>
            <person name="Vagvolgyi C."/>
            <person name="Papp T."/>
            <person name="Martin F.M."/>
            <person name="Miettinen O."/>
            <person name="Hibbett D.S."/>
            <person name="Nagy L.G."/>
        </authorList>
    </citation>
    <scope>NUCLEOTIDE SEQUENCE [LARGE SCALE GENOMIC DNA]</scope>
    <source>
        <strain evidence="1 2">CBS 166.37</strain>
    </source>
</reference>
<proteinExistence type="predicted"/>
<dbReference type="EMBL" id="ML213805">
    <property type="protein sequence ID" value="TFK31254.1"/>
    <property type="molecule type" value="Genomic_DNA"/>
</dbReference>
<sequence>MRKTALMLGCEVLVNCSDAIEIFIVQDGANRSEETCVPVVLPGEQKKIHLIKWSTSLDLFTCVNEAA</sequence>
<accession>A0A5C3LDW7</accession>
<organism evidence="1 2">
    <name type="scientific">Crucibulum laeve</name>
    <dbReference type="NCBI Taxonomy" id="68775"/>
    <lineage>
        <taxon>Eukaryota</taxon>
        <taxon>Fungi</taxon>
        <taxon>Dikarya</taxon>
        <taxon>Basidiomycota</taxon>
        <taxon>Agaricomycotina</taxon>
        <taxon>Agaricomycetes</taxon>
        <taxon>Agaricomycetidae</taxon>
        <taxon>Agaricales</taxon>
        <taxon>Agaricineae</taxon>
        <taxon>Nidulariaceae</taxon>
        <taxon>Crucibulum</taxon>
    </lineage>
</organism>
<evidence type="ECO:0000313" key="1">
    <source>
        <dbReference type="EMBL" id="TFK31254.1"/>
    </source>
</evidence>
<evidence type="ECO:0000313" key="2">
    <source>
        <dbReference type="Proteomes" id="UP000308652"/>
    </source>
</evidence>
<keyword evidence="2" id="KW-1185">Reference proteome</keyword>
<dbReference type="AlphaFoldDB" id="A0A5C3LDW7"/>
<protein>
    <submittedName>
        <fullName evidence="1">Uncharacterized protein</fullName>
    </submittedName>
</protein>
<dbReference type="Proteomes" id="UP000308652">
    <property type="component" value="Unassembled WGS sequence"/>
</dbReference>
<name>A0A5C3LDW7_9AGAR</name>
<gene>
    <name evidence="1" type="ORF">BDQ12DRAFT_694397</name>
</gene>